<gene>
    <name evidence="2" type="ORF">BSTOLATCC_MIC23422</name>
</gene>
<dbReference type="EMBL" id="CAJZBQ010000022">
    <property type="protein sequence ID" value="CAG9319213.1"/>
    <property type="molecule type" value="Genomic_DNA"/>
</dbReference>
<comment type="caution">
    <text evidence="2">The sequence shown here is derived from an EMBL/GenBank/DDBJ whole genome shotgun (WGS) entry which is preliminary data.</text>
</comment>
<proteinExistence type="predicted"/>
<feature type="compositionally biased region" description="Basic residues" evidence="1">
    <location>
        <begin position="111"/>
        <end position="126"/>
    </location>
</feature>
<organism evidence="2 3">
    <name type="scientific">Blepharisma stoltei</name>
    <dbReference type="NCBI Taxonomy" id="1481888"/>
    <lineage>
        <taxon>Eukaryota</taxon>
        <taxon>Sar</taxon>
        <taxon>Alveolata</taxon>
        <taxon>Ciliophora</taxon>
        <taxon>Postciliodesmatophora</taxon>
        <taxon>Heterotrichea</taxon>
        <taxon>Heterotrichida</taxon>
        <taxon>Blepharismidae</taxon>
        <taxon>Blepharisma</taxon>
    </lineage>
</organism>
<reference evidence="2" key="1">
    <citation type="submission" date="2021-09" db="EMBL/GenBank/DDBJ databases">
        <authorList>
            <consortium name="AG Swart"/>
            <person name="Singh M."/>
            <person name="Singh A."/>
            <person name="Seah K."/>
            <person name="Emmerich C."/>
        </authorList>
    </citation>
    <scope>NUCLEOTIDE SEQUENCE</scope>
    <source>
        <strain evidence="2">ATCC30299</strain>
    </source>
</reference>
<feature type="compositionally biased region" description="Basic and acidic residues" evidence="1">
    <location>
        <begin position="128"/>
        <end position="141"/>
    </location>
</feature>
<keyword evidence="3" id="KW-1185">Reference proteome</keyword>
<evidence type="ECO:0000313" key="2">
    <source>
        <dbReference type="EMBL" id="CAG9319213.1"/>
    </source>
</evidence>
<sequence length="395" mass="46160">MNLLDELLQENSIRKYLRDFPKTDWPEVIKKTLLYGIHSLTALQSVGLTSPRMGNLTGLKIQLGNISSSNHCESTTHTSNSNQNRSNSQPSTKKFSNLKLDHSPEDLGPRDHHHRCRKSSRHKPKSQKPAEKSTTKERKELIQPPFKLTGRDKTETKRTIPKHLQNVDSKIKDDIQKYKQVAKYTERYLVEEPDLKENSNKYKCWSYLKDLEKQTENIERRHAEKPSTDRSFIKDEEDYEKNRHKRENERGKELLIKTHEIENDFEKVIPHTVKNRKLSDDKLQWEDWGSQYQTADFSRDIGTYGTSNEVQNPAPLKPEVQPKSPASSTSSFSTYQAPEEIKQFYQKEFKNLMPEEVPKRLKPVELPLKQDVFRISSYSVQPIYCSSEDDDKSIR</sequence>
<feature type="region of interest" description="Disordered" evidence="1">
    <location>
        <begin position="218"/>
        <end position="247"/>
    </location>
</feature>
<name>A0AAU9JBY2_9CILI</name>
<feature type="compositionally biased region" description="Low complexity" evidence="1">
    <location>
        <begin position="324"/>
        <end position="333"/>
    </location>
</feature>
<feature type="compositionally biased region" description="Basic and acidic residues" evidence="1">
    <location>
        <begin position="218"/>
        <end position="234"/>
    </location>
</feature>
<feature type="compositionally biased region" description="Basic and acidic residues" evidence="1">
    <location>
        <begin position="99"/>
        <end position="110"/>
    </location>
</feature>
<accession>A0AAU9JBY2</accession>
<dbReference type="AlphaFoldDB" id="A0AAU9JBY2"/>
<protein>
    <submittedName>
        <fullName evidence="2">Uncharacterized protein</fullName>
    </submittedName>
</protein>
<evidence type="ECO:0000313" key="3">
    <source>
        <dbReference type="Proteomes" id="UP001162131"/>
    </source>
</evidence>
<evidence type="ECO:0000256" key="1">
    <source>
        <dbReference type="SAM" id="MobiDB-lite"/>
    </source>
</evidence>
<dbReference type="Proteomes" id="UP001162131">
    <property type="component" value="Unassembled WGS sequence"/>
</dbReference>
<feature type="region of interest" description="Disordered" evidence="1">
    <location>
        <begin position="303"/>
        <end position="335"/>
    </location>
</feature>
<feature type="compositionally biased region" description="Low complexity" evidence="1">
    <location>
        <begin position="75"/>
        <end position="92"/>
    </location>
</feature>
<feature type="region of interest" description="Disordered" evidence="1">
    <location>
        <begin position="70"/>
        <end position="157"/>
    </location>
</feature>